<evidence type="ECO:0000313" key="2">
    <source>
        <dbReference type="Proteomes" id="UP000037069"/>
    </source>
</evidence>
<keyword evidence="2" id="KW-1185">Reference proteome</keyword>
<protein>
    <submittedName>
        <fullName evidence="1">Uncharacterized protein</fullName>
    </submittedName>
</protein>
<sequence length="166" mass="17752">MKFGFINIMSNPFYGSNWLTAGSSQTSERFQDDDLRCRISKSSLYCSIEPSSCLELNEVLLPSPGVWLSDSLDSFVVSLLAFLASFLFFALLSSSDESVISKVSGSATIGITSGEEDLALSSSLRFSPSESTSILVTGSKANCERIALARACNSNSSKTLICPSSL</sequence>
<dbReference type="EMBL" id="JRES01001641">
    <property type="protein sequence ID" value="KNC21293.1"/>
    <property type="molecule type" value="Genomic_DNA"/>
</dbReference>
<dbReference type="Proteomes" id="UP000037069">
    <property type="component" value="Unassembled WGS sequence"/>
</dbReference>
<accession>A0A0L0BMX4</accession>
<evidence type="ECO:0000313" key="1">
    <source>
        <dbReference type="EMBL" id="KNC21293.1"/>
    </source>
</evidence>
<dbReference type="AlphaFoldDB" id="A0A0L0BMX4"/>
<comment type="caution">
    <text evidence="1">The sequence shown here is derived from an EMBL/GenBank/DDBJ whole genome shotgun (WGS) entry which is preliminary data.</text>
</comment>
<gene>
    <name evidence="1" type="ORF">FF38_08406</name>
</gene>
<reference evidence="1 2" key="1">
    <citation type="journal article" date="2015" name="Nat. Commun.">
        <title>Lucilia cuprina genome unlocks parasitic fly biology to underpin future interventions.</title>
        <authorList>
            <person name="Anstead C.A."/>
            <person name="Korhonen P.K."/>
            <person name="Young N.D."/>
            <person name="Hall R.S."/>
            <person name="Jex A.R."/>
            <person name="Murali S.C."/>
            <person name="Hughes D.S."/>
            <person name="Lee S.F."/>
            <person name="Perry T."/>
            <person name="Stroehlein A.J."/>
            <person name="Ansell B.R."/>
            <person name="Breugelmans B."/>
            <person name="Hofmann A."/>
            <person name="Qu J."/>
            <person name="Dugan S."/>
            <person name="Lee S.L."/>
            <person name="Chao H."/>
            <person name="Dinh H."/>
            <person name="Han Y."/>
            <person name="Doddapaneni H.V."/>
            <person name="Worley K.C."/>
            <person name="Muzny D.M."/>
            <person name="Ioannidis P."/>
            <person name="Waterhouse R.M."/>
            <person name="Zdobnov E.M."/>
            <person name="James P.J."/>
            <person name="Bagnall N.H."/>
            <person name="Kotze A.C."/>
            <person name="Gibbs R.A."/>
            <person name="Richards S."/>
            <person name="Batterham P."/>
            <person name="Gasser R.B."/>
        </authorList>
    </citation>
    <scope>NUCLEOTIDE SEQUENCE [LARGE SCALE GENOMIC DNA]</scope>
    <source>
        <strain evidence="1 2">LS</strain>
        <tissue evidence="1">Full body</tissue>
    </source>
</reference>
<organism evidence="1 2">
    <name type="scientific">Lucilia cuprina</name>
    <name type="common">Green bottle fly</name>
    <name type="synonym">Australian sheep blowfly</name>
    <dbReference type="NCBI Taxonomy" id="7375"/>
    <lineage>
        <taxon>Eukaryota</taxon>
        <taxon>Metazoa</taxon>
        <taxon>Ecdysozoa</taxon>
        <taxon>Arthropoda</taxon>
        <taxon>Hexapoda</taxon>
        <taxon>Insecta</taxon>
        <taxon>Pterygota</taxon>
        <taxon>Neoptera</taxon>
        <taxon>Endopterygota</taxon>
        <taxon>Diptera</taxon>
        <taxon>Brachycera</taxon>
        <taxon>Muscomorpha</taxon>
        <taxon>Oestroidea</taxon>
        <taxon>Calliphoridae</taxon>
        <taxon>Luciliinae</taxon>
        <taxon>Lucilia</taxon>
    </lineage>
</organism>
<proteinExistence type="predicted"/>
<name>A0A0L0BMX4_LUCCU</name>